<comment type="similarity">
    <text evidence="1">Belongs to the DinB family.</text>
</comment>
<evidence type="ECO:0000256" key="3">
    <source>
        <dbReference type="PIRSR" id="PIRSR607837-1"/>
    </source>
</evidence>
<feature type="binding site" evidence="3">
    <location>
        <position position="168"/>
    </location>
    <ligand>
        <name>a divalent metal cation</name>
        <dbReference type="ChEBI" id="CHEBI:60240"/>
    </ligand>
</feature>
<dbReference type="Proteomes" id="UP000253324">
    <property type="component" value="Unassembled WGS sequence"/>
</dbReference>
<dbReference type="AlphaFoldDB" id="A0A368Z4A2"/>
<evidence type="ECO:0000256" key="2">
    <source>
        <dbReference type="ARBA" id="ARBA00022723"/>
    </source>
</evidence>
<dbReference type="GO" id="GO:0046872">
    <property type="term" value="F:metal ion binding"/>
    <property type="evidence" value="ECO:0007669"/>
    <property type="project" value="UniProtKB-KW"/>
</dbReference>
<evidence type="ECO:0000256" key="1">
    <source>
        <dbReference type="ARBA" id="ARBA00008635"/>
    </source>
</evidence>
<keyword evidence="2 3" id="KW-0479">Metal-binding</keyword>
<feature type="binding site" evidence="3">
    <location>
        <position position="172"/>
    </location>
    <ligand>
        <name>a divalent metal cation</name>
        <dbReference type="ChEBI" id="CHEBI:60240"/>
    </ligand>
</feature>
<organism evidence="4 5">
    <name type="scientific">Phyllobacterium bourgognense</name>
    <dbReference type="NCBI Taxonomy" id="314236"/>
    <lineage>
        <taxon>Bacteria</taxon>
        <taxon>Pseudomonadati</taxon>
        <taxon>Pseudomonadota</taxon>
        <taxon>Alphaproteobacteria</taxon>
        <taxon>Hyphomicrobiales</taxon>
        <taxon>Phyllobacteriaceae</taxon>
        <taxon>Phyllobacterium</taxon>
    </lineage>
</organism>
<dbReference type="PANTHER" id="PTHR37302:SF1">
    <property type="entry name" value="PROTEIN DINB"/>
    <property type="match status" value="1"/>
</dbReference>
<dbReference type="EMBL" id="QPJM01000003">
    <property type="protein sequence ID" value="RCW85274.1"/>
    <property type="molecule type" value="Genomic_DNA"/>
</dbReference>
<name>A0A368Z4A2_9HYPH</name>
<dbReference type="Pfam" id="PF05163">
    <property type="entry name" value="DinB"/>
    <property type="match status" value="1"/>
</dbReference>
<reference evidence="4 5" key="1">
    <citation type="submission" date="2018-07" db="EMBL/GenBank/DDBJ databases">
        <title>Genomic Encyclopedia of Type Strains, Phase III (KMG-III): the genomes of soil and plant-associated and newly described type strains.</title>
        <authorList>
            <person name="Whitman W."/>
        </authorList>
    </citation>
    <scope>NUCLEOTIDE SEQUENCE [LARGE SCALE GENOMIC DNA]</scope>
    <source>
        <strain evidence="4 5">31-25a</strain>
    </source>
</reference>
<dbReference type="PANTHER" id="PTHR37302">
    <property type="entry name" value="SLR1116 PROTEIN"/>
    <property type="match status" value="1"/>
</dbReference>
<dbReference type="SUPFAM" id="SSF109854">
    <property type="entry name" value="DinB/YfiT-like putative metalloenzymes"/>
    <property type="match status" value="1"/>
</dbReference>
<gene>
    <name evidence="4" type="ORF">C7476_103114</name>
</gene>
<protein>
    <submittedName>
        <fullName evidence="4">Putative damage-inducible protein DinB</fullName>
    </submittedName>
</protein>
<dbReference type="Gene3D" id="1.20.120.450">
    <property type="entry name" value="dinb family like domain"/>
    <property type="match status" value="1"/>
</dbReference>
<keyword evidence="5" id="KW-1185">Reference proteome</keyword>
<accession>A0A368Z4A2</accession>
<comment type="caution">
    <text evidence="4">The sequence shown here is derived from an EMBL/GenBank/DDBJ whole genome shotgun (WGS) entry which is preliminary data.</text>
</comment>
<evidence type="ECO:0000313" key="5">
    <source>
        <dbReference type="Proteomes" id="UP000253324"/>
    </source>
</evidence>
<evidence type="ECO:0000313" key="4">
    <source>
        <dbReference type="EMBL" id="RCW85274.1"/>
    </source>
</evidence>
<dbReference type="InterPro" id="IPR034660">
    <property type="entry name" value="DinB/YfiT-like"/>
</dbReference>
<sequence>MISADKLVQNDCHRNCSFFGYYVNNTDLYLQKVNVMEQHFRMLAAYNRWVNQRLYAAAADLDDEEYRRDMRAFFTSLQGTLNHLLVTDRIWLYRFTGQGDAPKTLDAILFEKLDALKAAREIEDARIISWIDGLDSSDIAGRFTYTTVSDMRTISQRLAPALAHLFNHQTHHRGQAHAILTALGKAVPSFDLIQFQRTEEGRPYS</sequence>
<feature type="binding site" evidence="3">
    <location>
        <position position="83"/>
    </location>
    <ligand>
        <name>a divalent metal cation</name>
        <dbReference type="ChEBI" id="CHEBI:60240"/>
    </ligand>
</feature>
<dbReference type="InterPro" id="IPR007837">
    <property type="entry name" value="DinB"/>
</dbReference>
<proteinExistence type="inferred from homology"/>